<proteinExistence type="predicted"/>
<dbReference type="STRING" id="455432.AWN90_23515"/>
<evidence type="ECO:0000313" key="1">
    <source>
        <dbReference type="EMBL" id="KZM74976.1"/>
    </source>
</evidence>
<protein>
    <submittedName>
        <fullName evidence="1">Uncharacterized protein</fullName>
    </submittedName>
</protein>
<organism evidence="1 2">
    <name type="scientific">Nocardia terpenica</name>
    <dbReference type="NCBI Taxonomy" id="455432"/>
    <lineage>
        <taxon>Bacteria</taxon>
        <taxon>Bacillati</taxon>
        <taxon>Actinomycetota</taxon>
        <taxon>Actinomycetes</taxon>
        <taxon>Mycobacteriales</taxon>
        <taxon>Nocardiaceae</taxon>
        <taxon>Nocardia</taxon>
    </lineage>
</organism>
<accession>A0A164P116</accession>
<reference evidence="1 2" key="1">
    <citation type="submission" date="2016-04" db="EMBL/GenBank/DDBJ databases">
        <authorList>
            <person name="Evans L.H."/>
            <person name="Alamgir A."/>
            <person name="Owens N."/>
            <person name="Weber N.D."/>
            <person name="Virtaneva K."/>
            <person name="Barbian K."/>
            <person name="Babar A."/>
            <person name="Rosenke K."/>
        </authorList>
    </citation>
    <scope>NUCLEOTIDE SEQUENCE [LARGE SCALE GENOMIC DNA]</scope>
    <source>
        <strain evidence="1 2">IFM 0406</strain>
    </source>
</reference>
<sequence length="121" mass="13574">MELFNAAGNPTLQRVEAAAVARLRAAQPTARTSSSVQRISDWRSGRNVPARFEPLAPVLATLIDMAKAKEEKSAPVPPYLLDLSAWRRLWKEAAAAFPPDQPKRLPHVHAWCRKLEWIVQI</sequence>
<name>A0A164P116_9NOCA</name>
<dbReference type="AlphaFoldDB" id="A0A164P116"/>
<dbReference type="OrthoDB" id="4775462at2"/>
<dbReference type="RefSeq" id="WP_067586977.1">
    <property type="nucleotide sequence ID" value="NZ_KV411304.1"/>
</dbReference>
<dbReference type="EMBL" id="LWGR01000004">
    <property type="protein sequence ID" value="KZM74976.1"/>
    <property type="molecule type" value="Genomic_DNA"/>
</dbReference>
<gene>
    <name evidence="1" type="ORF">AWN90_23515</name>
</gene>
<keyword evidence="2" id="KW-1185">Reference proteome</keyword>
<comment type="caution">
    <text evidence="1">The sequence shown here is derived from an EMBL/GenBank/DDBJ whole genome shotgun (WGS) entry which is preliminary data.</text>
</comment>
<dbReference type="Proteomes" id="UP000076512">
    <property type="component" value="Unassembled WGS sequence"/>
</dbReference>
<evidence type="ECO:0000313" key="2">
    <source>
        <dbReference type="Proteomes" id="UP000076512"/>
    </source>
</evidence>